<accession>A0A398BWH3</accession>
<dbReference type="Gene3D" id="3.40.50.2300">
    <property type="match status" value="1"/>
</dbReference>
<dbReference type="PANTHER" id="PTHR44591:SF3">
    <property type="entry name" value="RESPONSE REGULATORY DOMAIN-CONTAINING PROTEIN"/>
    <property type="match status" value="1"/>
</dbReference>
<dbReference type="EMBL" id="QXXQ01000006">
    <property type="protein sequence ID" value="RID91566.1"/>
    <property type="molecule type" value="Genomic_DNA"/>
</dbReference>
<dbReference type="Pfam" id="PF00072">
    <property type="entry name" value="Response_reg"/>
    <property type="match status" value="1"/>
</dbReference>
<keyword evidence="1 2" id="KW-0597">Phosphoprotein</keyword>
<dbReference type="SUPFAM" id="SSF52172">
    <property type="entry name" value="CheY-like"/>
    <property type="match status" value="1"/>
</dbReference>
<gene>
    <name evidence="4" type="ORF">D2N39_12770</name>
</gene>
<organism evidence="4 5">
    <name type="scientific">Gemmobacter lutimaris</name>
    <dbReference type="NCBI Taxonomy" id="2306023"/>
    <lineage>
        <taxon>Bacteria</taxon>
        <taxon>Pseudomonadati</taxon>
        <taxon>Pseudomonadota</taxon>
        <taxon>Alphaproteobacteria</taxon>
        <taxon>Rhodobacterales</taxon>
        <taxon>Paracoccaceae</taxon>
        <taxon>Gemmobacter</taxon>
    </lineage>
</organism>
<dbReference type="Proteomes" id="UP000266649">
    <property type="component" value="Unassembled WGS sequence"/>
</dbReference>
<comment type="caution">
    <text evidence="4">The sequence shown here is derived from an EMBL/GenBank/DDBJ whole genome shotgun (WGS) entry which is preliminary data.</text>
</comment>
<dbReference type="SMART" id="SM00448">
    <property type="entry name" value="REC"/>
    <property type="match status" value="1"/>
</dbReference>
<keyword evidence="5" id="KW-1185">Reference proteome</keyword>
<reference evidence="4 5" key="1">
    <citation type="submission" date="2018-09" db="EMBL/GenBank/DDBJ databases">
        <title>Gemmobacter lutimaris sp. nov., a marine bacterium isolated from tidal flat.</title>
        <authorList>
            <person name="Lee D.W."/>
            <person name="Yoo Y."/>
            <person name="Kim J.-J."/>
            <person name="Kim B.S."/>
        </authorList>
    </citation>
    <scope>NUCLEOTIDE SEQUENCE [LARGE SCALE GENOMIC DNA]</scope>
    <source>
        <strain evidence="4 5">YJ-T1-11</strain>
    </source>
</reference>
<evidence type="ECO:0000256" key="2">
    <source>
        <dbReference type="PROSITE-ProRule" id="PRU00169"/>
    </source>
</evidence>
<dbReference type="GO" id="GO:0000160">
    <property type="term" value="P:phosphorelay signal transduction system"/>
    <property type="evidence" value="ECO:0007669"/>
    <property type="project" value="InterPro"/>
</dbReference>
<sequence length="129" mass="13826">MPQLPKVMHVEDDPDIREIALIALEMVGGLEVVQFASGQEALEGAAAAAPDLFLLDVMMPGMTGEETLLALRALPQFAKTPAIFMTAKAQHSDVRQFIEAGALDVIVKPFDPMQLAAQIVALWTQSLAA</sequence>
<evidence type="ECO:0000313" key="4">
    <source>
        <dbReference type="EMBL" id="RID91566.1"/>
    </source>
</evidence>
<dbReference type="InterPro" id="IPR011006">
    <property type="entry name" value="CheY-like_superfamily"/>
</dbReference>
<proteinExistence type="predicted"/>
<feature type="modified residue" description="4-aspartylphosphate" evidence="2">
    <location>
        <position position="56"/>
    </location>
</feature>
<dbReference type="InterPro" id="IPR001789">
    <property type="entry name" value="Sig_transdc_resp-reg_receiver"/>
</dbReference>
<evidence type="ECO:0000259" key="3">
    <source>
        <dbReference type="PROSITE" id="PS50110"/>
    </source>
</evidence>
<feature type="domain" description="Response regulatory" evidence="3">
    <location>
        <begin position="6"/>
        <end position="123"/>
    </location>
</feature>
<dbReference type="PROSITE" id="PS50110">
    <property type="entry name" value="RESPONSE_REGULATORY"/>
    <property type="match status" value="1"/>
</dbReference>
<name>A0A398BWH3_9RHOB</name>
<evidence type="ECO:0000313" key="5">
    <source>
        <dbReference type="Proteomes" id="UP000266649"/>
    </source>
</evidence>
<dbReference type="InterPro" id="IPR050595">
    <property type="entry name" value="Bact_response_regulator"/>
</dbReference>
<protein>
    <submittedName>
        <fullName evidence="4">Response regulator</fullName>
    </submittedName>
</protein>
<dbReference type="AlphaFoldDB" id="A0A398BWH3"/>
<dbReference type="PANTHER" id="PTHR44591">
    <property type="entry name" value="STRESS RESPONSE REGULATOR PROTEIN 1"/>
    <property type="match status" value="1"/>
</dbReference>
<evidence type="ECO:0000256" key="1">
    <source>
        <dbReference type="ARBA" id="ARBA00022553"/>
    </source>
</evidence>
<dbReference type="RefSeq" id="WP_119135170.1">
    <property type="nucleotide sequence ID" value="NZ_QXXQ01000006.1"/>
</dbReference>
<dbReference type="OrthoDB" id="9800897at2"/>